<dbReference type="AlphaFoldDB" id="A0A067GRI7"/>
<dbReference type="PANTHER" id="PTHR48100">
    <property type="entry name" value="BROAD-SPECIFICITY PHOSPHATASE YOR283W-RELATED"/>
    <property type="match status" value="1"/>
</dbReference>
<sequence>MTFMDHPIYYLWELVKHRLEAYICCIIEYDICCKLPLASNSILYLPNYLVACDTLVLSLHCFSVVSFAALDAATAKHLYSLQHCKILHLVRHGQGVHNMEGNNGPEALLSQEFFDAHLSPLGWQQVGNLRKRVEASGLTQKIDLVITSPLLRTLQTAVGVFGGDGESQTDGIDAHPSLTATATVNCPPIIAVELCRERLGVHPCDKRRSISEYHSLFPAIDFKLIESEDDKLWKADAREPFEEVTARGMEFMKWLWTRQEKEIAVVSHGIFLQQTLNALLNDCQTSPNQELCPRFTNCEIRSVVIVDQSIRGSCYPGTISGELRLPADVAKENIPREEVSN</sequence>
<organism evidence="2 3">
    <name type="scientific">Citrus sinensis</name>
    <name type="common">Sweet orange</name>
    <name type="synonym">Citrus aurantium var. sinensis</name>
    <dbReference type="NCBI Taxonomy" id="2711"/>
    <lineage>
        <taxon>Eukaryota</taxon>
        <taxon>Viridiplantae</taxon>
        <taxon>Streptophyta</taxon>
        <taxon>Embryophyta</taxon>
        <taxon>Tracheophyta</taxon>
        <taxon>Spermatophyta</taxon>
        <taxon>Magnoliopsida</taxon>
        <taxon>eudicotyledons</taxon>
        <taxon>Gunneridae</taxon>
        <taxon>Pentapetalae</taxon>
        <taxon>rosids</taxon>
        <taxon>malvids</taxon>
        <taxon>Sapindales</taxon>
        <taxon>Rutaceae</taxon>
        <taxon>Aurantioideae</taxon>
        <taxon>Citrus</taxon>
    </lineage>
</organism>
<name>A0A067GRI7_CITSI</name>
<dbReference type="InterPro" id="IPR029033">
    <property type="entry name" value="His_PPase_superfam"/>
</dbReference>
<evidence type="ECO:0008006" key="4">
    <source>
        <dbReference type="Google" id="ProtNLM"/>
    </source>
</evidence>
<proteinExistence type="inferred from homology"/>
<dbReference type="InterPro" id="IPR050275">
    <property type="entry name" value="PGM_Phosphatase"/>
</dbReference>
<dbReference type="EMBL" id="KK784876">
    <property type="protein sequence ID" value="KDO81290.1"/>
    <property type="molecule type" value="Genomic_DNA"/>
</dbReference>
<gene>
    <name evidence="2" type="ORF">CISIN_1g019444mg</name>
</gene>
<comment type="similarity">
    <text evidence="1">Belongs to the phosphoglycerate mutase family.</text>
</comment>
<evidence type="ECO:0000256" key="1">
    <source>
        <dbReference type="ARBA" id="ARBA00038362"/>
    </source>
</evidence>
<evidence type="ECO:0000313" key="3">
    <source>
        <dbReference type="Proteomes" id="UP000027120"/>
    </source>
</evidence>
<dbReference type="PANTHER" id="PTHR48100:SF19">
    <property type="entry name" value="PHOSPHOGLYCERATE MUTASE FAMILY PROTEIN"/>
    <property type="match status" value="1"/>
</dbReference>
<dbReference type="Gene3D" id="3.40.50.1240">
    <property type="entry name" value="Phosphoglycerate mutase-like"/>
    <property type="match status" value="1"/>
</dbReference>
<dbReference type="SMR" id="A0A067GRI7"/>
<dbReference type="SUPFAM" id="SSF53254">
    <property type="entry name" value="Phosphoglycerate mutase-like"/>
    <property type="match status" value="1"/>
</dbReference>
<dbReference type="InterPro" id="IPR013078">
    <property type="entry name" value="His_Pase_superF_clade-1"/>
</dbReference>
<dbReference type="Proteomes" id="UP000027120">
    <property type="component" value="Unassembled WGS sequence"/>
</dbReference>
<dbReference type="SMART" id="SM00855">
    <property type="entry name" value="PGAM"/>
    <property type="match status" value="1"/>
</dbReference>
<reference evidence="2 3" key="1">
    <citation type="submission" date="2014-04" db="EMBL/GenBank/DDBJ databases">
        <authorList>
            <consortium name="International Citrus Genome Consortium"/>
            <person name="Gmitter F."/>
            <person name="Chen C."/>
            <person name="Farmerie W."/>
            <person name="Harkins T."/>
            <person name="Desany B."/>
            <person name="Mohiuddin M."/>
            <person name="Kodira C."/>
            <person name="Borodovsky M."/>
            <person name="Lomsadze A."/>
            <person name="Burns P."/>
            <person name="Jenkins J."/>
            <person name="Prochnik S."/>
            <person name="Shu S."/>
            <person name="Chapman J."/>
            <person name="Pitluck S."/>
            <person name="Schmutz J."/>
            <person name="Rokhsar D."/>
        </authorList>
    </citation>
    <scope>NUCLEOTIDE SEQUENCE</scope>
</reference>
<evidence type="ECO:0000313" key="2">
    <source>
        <dbReference type="EMBL" id="KDO81290.1"/>
    </source>
</evidence>
<dbReference type="GO" id="GO:0016791">
    <property type="term" value="F:phosphatase activity"/>
    <property type="evidence" value="ECO:0000318"/>
    <property type="project" value="GO_Central"/>
</dbReference>
<keyword evidence="3" id="KW-1185">Reference proteome</keyword>
<dbReference type="GO" id="GO:0005737">
    <property type="term" value="C:cytoplasm"/>
    <property type="evidence" value="ECO:0000318"/>
    <property type="project" value="GO_Central"/>
</dbReference>
<protein>
    <recommendedName>
        <fullName evidence="4">Phosphoglycerate mutase-like protein</fullName>
    </recommendedName>
</protein>
<dbReference type="Pfam" id="PF00300">
    <property type="entry name" value="His_Phos_1"/>
    <property type="match status" value="2"/>
</dbReference>
<accession>A0A067GRI7</accession>
<dbReference type="CDD" id="cd07067">
    <property type="entry name" value="HP_PGM_like"/>
    <property type="match status" value="1"/>
</dbReference>